<dbReference type="PANTHER" id="PTHR38846">
    <property type="entry name" value="C3H1-TYPE DOMAIN-CONTAINING PROTEIN"/>
    <property type="match status" value="1"/>
</dbReference>
<dbReference type="PANTHER" id="PTHR38846:SF1">
    <property type="entry name" value="C3H1-TYPE DOMAIN-CONTAINING PROTEIN"/>
    <property type="match status" value="1"/>
</dbReference>
<gene>
    <name evidence="2" type="ORF">MSAN_02257400</name>
</gene>
<dbReference type="EMBL" id="JACAZH010000034">
    <property type="protein sequence ID" value="KAF7337321.1"/>
    <property type="molecule type" value="Genomic_DNA"/>
</dbReference>
<feature type="compositionally biased region" description="Low complexity" evidence="1">
    <location>
        <begin position="108"/>
        <end position="117"/>
    </location>
</feature>
<dbReference type="OrthoDB" id="6105938at2759"/>
<keyword evidence="3" id="KW-1185">Reference proteome</keyword>
<organism evidence="2 3">
    <name type="scientific">Mycena sanguinolenta</name>
    <dbReference type="NCBI Taxonomy" id="230812"/>
    <lineage>
        <taxon>Eukaryota</taxon>
        <taxon>Fungi</taxon>
        <taxon>Dikarya</taxon>
        <taxon>Basidiomycota</taxon>
        <taxon>Agaricomycotina</taxon>
        <taxon>Agaricomycetes</taxon>
        <taxon>Agaricomycetidae</taxon>
        <taxon>Agaricales</taxon>
        <taxon>Marasmiineae</taxon>
        <taxon>Mycenaceae</taxon>
        <taxon>Mycena</taxon>
    </lineage>
</organism>
<dbReference type="AlphaFoldDB" id="A0A8H6XB53"/>
<proteinExistence type="predicted"/>
<protein>
    <submittedName>
        <fullName evidence="2">Zinc finger, C2H2-like</fullName>
    </submittedName>
</protein>
<sequence length="478" mass="53133">MDSDDEFDRLLRDEIVSEEFLHAADLLETQALQICLTTSQTPAVEEDEYDLILDDDISADVLLACDAAELAAKLQRSLSPARSPGSSFSSAPSEIHAKAARHLAPNGSPSFSSSSSPEPSPEPRKSAPLRVASNRGSPFSSSSSSSPERRAIIKPTPLRLAPGRRTPSSSSSSSSPSPPPEPRKPAPLLQFPSGGTPTTDQEECCRAGVANIYFQRFFVSFLFYFVRDNFSLSFFINVRSESSDDELDKHSTPSTSPVATESSSFQCPIVAQRNSTSVRVSLAHTPRIASTPINTLKRKASFLEQPLPLKKFKISCPLEEFFADYPDFDYDATLPVSAQYGALCRLYGFRRGNPDAEVAYQGYQRALTRAFQTFYGTDVDDLATLQSLCRVLEVAPIPQTVWDCQTTLRQVHVNIVDLIDWAKSDSSVQPPKRFDTQEELAKYTCKTRKFFRLEDAEDTLLEFLLRRVLPERLYSFDF</sequence>
<evidence type="ECO:0000313" key="3">
    <source>
        <dbReference type="Proteomes" id="UP000623467"/>
    </source>
</evidence>
<feature type="region of interest" description="Disordered" evidence="1">
    <location>
        <begin position="103"/>
        <end position="201"/>
    </location>
</feature>
<evidence type="ECO:0000313" key="2">
    <source>
        <dbReference type="EMBL" id="KAF7337321.1"/>
    </source>
</evidence>
<comment type="caution">
    <text evidence="2">The sequence shown here is derived from an EMBL/GenBank/DDBJ whole genome shotgun (WGS) entry which is preliminary data.</text>
</comment>
<accession>A0A8H6XB53</accession>
<evidence type="ECO:0000256" key="1">
    <source>
        <dbReference type="SAM" id="MobiDB-lite"/>
    </source>
</evidence>
<reference evidence="2" key="1">
    <citation type="submission" date="2020-05" db="EMBL/GenBank/DDBJ databases">
        <title>Mycena genomes resolve the evolution of fungal bioluminescence.</title>
        <authorList>
            <person name="Tsai I.J."/>
        </authorList>
    </citation>
    <scope>NUCLEOTIDE SEQUENCE</scope>
    <source>
        <strain evidence="2">160909Yilan</strain>
    </source>
</reference>
<dbReference type="Proteomes" id="UP000623467">
    <property type="component" value="Unassembled WGS sequence"/>
</dbReference>
<name>A0A8H6XB53_9AGAR</name>